<dbReference type="EMBL" id="VMRX01000002">
    <property type="protein sequence ID" value="TVT35967.1"/>
    <property type="molecule type" value="Genomic_DNA"/>
</dbReference>
<dbReference type="InterPro" id="IPR013815">
    <property type="entry name" value="ATP_grasp_subdomain_1"/>
</dbReference>
<dbReference type="PANTHER" id="PTHR43615:SF1">
    <property type="entry name" value="PPDK_N DOMAIN-CONTAINING PROTEIN"/>
    <property type="match status" value="1"/>
</dbReference>
<proteinExistence type="predicted"/>
<organism evidence="2 3">
    <name type="scientific">Marinobacter vinifirmus</name>
    <dbReference type="NCBI Taxonomy" id="355591"/>
    <lineage>
        <taxon>Bacteria</taxon>
        <taxon>Pseudomonadati</taxon>
        <taxon>Pseudomonadota</taxon>
        <taxon>Gammaproteobacteria</taxon>
        <taxon>Pseudomonadales</taxon>
        <taxon>Marinobacteraceae</taxon>
        <taxon>Marinobacter</taxon>
    </lineage>
</organism>
<dbReference type="Gene3D" id="3.30.470.20">
    <property type="entry name" value="ATP-grasp fold, B domain"/>
    <property type="match status" value="1"/>
</dbReference>
<accession>A0A558BHH8</accession>
<feature type="domain" description="PEP-utilising enzyme mobile" evidence="1">
    <location>
        <begin position="974"/>
        <end position="1041"/>
    </location>
</feature>
<name>A0A558BHH8_9GAMM</name>
<dbReference type="Gene3D" id="3.50.30.10">
    <property type="entry name" value="Phosphohistidine domain"/>
    <property type="match status" value="1"/>
</dbReference>
<reference evidence="2 3" key="1">
    <citation type="submission" date="2019-07" db="EMBL/GenBank/DDBJ databases">
        <title>The pathways for chlorine oxyanion respiration interact through the shared metabolite chlorate.</title>
        <authorList>
            <person name="Barnum T.P."/>
            <person name="Cheng Y."/>
            <person name="Hill K.A."/>
            <person name="Lucas L.N."/>
            <person name="Carlson H.K."/>
            <person name="Coates J.D."/>
        </authorList>
    </citation>
    <scope>NUCLEOTIDE SEQUENCE [LARGE SCALE GENOMIC DNA]</scope>
    <source>
        <strain evidence="2">UCB</strain>
    </source>
</reference>
<sequence length="1051" mass="115392">MVPSPQLRTSSSWFGAFPLLLWSSPVKKTDNHSNTRLIILGAGKPFKGEQHSVLRGTTGRRRVLDWLLHSMRSLNPQTHFVGGYQLDAVVERYPDLHYSLNPHWETTGAAASLLEAPLDAQHTHYVSYADILFRDSAVDALAALQTEIAILVDSSWRSRYEGRSREDMARCEKVNLHGGMVTRLGRDIPEELADAEFVGLVRLSGGVADYLADAAAIPTSLKSGSLSQLLEYLRIRGFPIAAVDVAGEWAEMNDANDLSRFVLGTKAQTLYRLQGVVTRSRIEDQVSFTVADWLEGSTDVLAGIESELAIYPRLVVRSSALSEDGFGVSNAGAYTSILNVDRANPQALRSAVEEVIASYPDGHPENQVLVQPMLERVIASGVAFTKTLSSGAPYYVVNYDDTTRSTESITSGSSREHKTLVVRRTAPEDGLCIPDNLAGLLPALREVEDLLDFDSLDIEFAITEGGSIHILQVRPIAVQHELNPDDFQDGYLKAAVARFRELQSPGPFVLGRNAVFGVMPDWNPAEIIGTRPGRLASSLYRYLILDDVWATQRAEYGYRDVRPQPLLQMFAGHPYVDVRASFNSFIPATVPDGLAERLVDFYLGWLRQHPHLHDKVEFDVVPTCYALDFERWRERLAVEGEFQPQEIDQLAEGLRAITAGAVARTDGDLRLVAEAEARFDRFDCQPKPSLDLVFALLEECRRYGTLVFAHLARSGFVAVTLLRSAVRNGVLSQAAVDEFMNSIRTVSHQFTDDVASVAQKRMPFAELVSRYGHLRPGTYDITSACYGENPEQYLAPAVARAELAELGHGDESPMGAWNEERAAFASAMASVGLPSDVDVLERFLRGAIEGRERAKFVFTRHLSLAIECLARVGAEYGLGREQVAGIPLEAFATLRAGQVGGADRGSWLTLRAEEGEQAARAAAMIELPPLLFSEADFYSFVYSESHANFVGKQRVVAECVDLRNVSNEKGAILEGKVALIPQADPGYDWLFGHGIAGLITMYGGANSHMAIRAAEFGLPAAIGVGEGKYAALAKADVLELDPVNKRIEVIR</sequence>
<evidence type="ECO:0000313" key="3">
    <source>
        <dbReference type="Proteomes" id="UP000319142"/>
    </source>
</evidence>
<gene>
    <name evidence="2" type="ORF">FHK81_01760</name>
</gene>
<dbReference type="Proteomes" id="UP000319142">
    <property type="component" value="Unassembled WGS sequence"/>
</dbReference>
<dbReference type="InterPro" id="IPR036637">
    <property type="entry name" value="Phosphohistidine_dom_sf"/>
</dbReference>
<dbReference type="AlphaFoldDB" id="A0A558BHH8"/>
<protein>
    <recommendedName>
        <fullName evidence="1">PEP-utilising enzyme mobile domain-containing protein</fullName>
    </recommendedName>
</protein>
<dbReference type="GO" id="GO:0005524">
    <property type="term" value="F:ATP binding"/>
    <property type="evidence" value="ECO:0007669"/>
    <property type="project" value="InterPro"/>
</dbReference>
<dbReference type="SUPFAM" id="SSF52009">
    <property type="entry name" value="Phosphohistidine domain"/>
    <property type="match status" value="1"/>
</dbReference>
<dbReference type="PANTHER" id="PTHR43615">
    <property type="entry name" value="PHOSPHOENOLPYRUVATE SYNTHASE-RELATED"/>
    <property type="match status" value="1"/>
</dbReference>
<dbReference type="SUPFAM" id="SSF56059">
    <property type="entry name" value="Glutathione synthetase ATP-binding domain-like"/>
    <property type="match status" value="1"/>
</dbReference>
<dbReference type="Pfam" id="PF00391">
    <property type="entry name" value="PEP-utilizers"/>
    <property type="match status" value="1"/>
</dbReference>
<dbReference type="InterPro" id="IPR008279">
    <property type="entry name" value="PEP-util_enz_mobile_dom"/>
</dbReference>
<evidence type="ECO:0000313" key="2">
    <source>
        <dbReference type="EMBL" id="TVT35967.1"/>
    </source>
</evidence>
<dbReference type="NCBIfam" id="NF004508">
    <property type="entry name" value="PRK05849.1"/>
    <property type="match status" value="1"/>
</dbReference>
<dbReference type="GO" id="GO:0016301">
    <property type="term" value="F:kinase activity"/>
    <property type="evidence" value="ECO:0007669"/>
    <property type="project" value="InterPro"/>
</dbReference>
<dbReference type="InterPro" id="IPR051549">
    <property type="entry name" value="PEP_Utilizing_Enz"/>
</dbReference>
<evidence type="ECO:0000259" key="1">
    <source>
        <dbReference type="Pfam" id="PF00391"/>
    </source>
</evidence>
<dbReference type="Gene3D" id="3.30.1490.20">
    <property type="entry name" value="ATP-grasp fold, A domain"/>
    <property type="match status" value="1"/>
</dbReference>
<comment type="caution">
    <text evidence="2">The sequence shown here is derived from an EMBL/GenBank/DDBJ whole genome shotgun (WGS) entry which is preliminary data.</text>
</comment>